<evidence type="ECO:0000313" key="9">
    <source>
        <dbReference type="EMBL" id="GAD47810.1"/>
    </source>
</evidence>
<dbReference type="OrthoDB" id="5522954at2"/>
<dbReference type="PRINTS" id="PR00385">
    <property type="entry name" value="P450"/>
</dbReference>
<keyword evidence="4 8" id="KW-0560">Oxidoreductase</keyword>
<dbReference type="PRINTS" id="PR00359">
    <property type="entry name" value="BP450"/>
</dbReference>
<comment type="caution">
    <text evidence="9">The sequence shown here is derived from an EMBL/GenBank/DDBJ whole genome shotgun (WGS) entry which is preliminary data.</text>
</comment>
<gene>
    <name evidence="9" type="ORF">NT2_01_05840</name>
</gene>
<dbReference type="Proteomes" id="UP000016568">
    <property type="component" value="Unassembled WGS sequence"/>
</dbReference>
<evidence type="ECO:0000256" key="6">
    <source>
        <dbReference type="ARBA" id="ARBA00023033"/>
    </source>
</evidence>
<dbReference type="GO" id="GO:0036199">
    <property type="term" value="F:cholest-4-en-3-one 26-monooxygenase activity"/>
    <property type="evidence" value="ECO:0007669"/>
    <property type="project" value="TreeGrafter"/>
</dbReference>
<dbReference type="InterPro" id="IPR036396">
    <property type="entry name" value="Cyt_P450_sf"/>
</dbReference>
<accession>U2YHY5</accession>
<protein>
    <submittedName>
        <fullName evidence="9">Putative cytochrome P450</fullName>
    </submittedName>
</protein>
<evidence type="ECO:0000313" key="10">
    <source>
        <dbReference type="Proteomes" id="UP000016568"/>
    </source>
</evidence>
<comment type="similarity">
    <text evidence="1 8">Belongs to the cytochrome P450 family.</text>
</comment>
<dbReference type="RefSeq" id="WP_021688717.1">
    <property type="nucleotide sequence ID" value="NZ_BASZ01000001.1"/>
</dbReference>
<dbReference type="GO" id="GO:0020037">
    <property type="term" value="F:heme binding"/>
    <property type="evidence" value="ECO:0007669"/>
    <property type="project" value="InterPro"/>
</dbReference>
<evidence type="ECO:0000256" key="1">
    <source>
        <dbReference type="ARBA" id="ARBA00010617"/>
    </source>
</evidence>
<evidence type="ECO:0000256" key="8">
    <source>
        <dbReference type="RuleBase" id="RU000461"/>
    </source>
</evidence>
<keyword evidence="6 8" id="KW-0503">Monooxygenase</keyword>
<dbReference type="Gene3D" id="1.10.630.10">
    <property type="entry name" value="Cytochrome P450"/>
    <property type="match status" value="1"/>
</dbReference>
<evidence type="ECO:0000256" key="7">
    <source>
        <dbReference type="ARBA" id="ARBA00043906"/>
    </source>
</evidence>
<dbReference type="Pfam" id="PF00067">
    <property type="entry name" value="p450"/>
    <property type="match status" value="1"/>
</dbReference>
<dbReference type="InterPro" id="IPR017972">
    <property type="entry name" value="Cyt_P450_CS"/>
</dbReference>
<evidence type="ECO:0000256" key="5">
    <source>
        <dbReference type="ARBA" id="ARBA00023004"/>
    </source>
</evidence>
<dbReference type="InterPro" id="IPR002397">
    <property type="entry name" value="Cyt_P450_B"/>
</dbReference>
<dbReference type="GO" id="GO:0005506">
    <property type="term" value="F:iron ion binding"/>
    <property type="evidence" value="ECO:0007669"/>
    <property type="project" value="InterPro"/>
</dbReference>
<organism evidence="9 10">
    <name type="scientific">Caenibius tardaugens NBRC 16725</name>
    <dbReference type="NCBI Taxonomy" id="1219035"/>
    <lineage>
        <taxon>Bacteria</taxon>
        <taxon>Pseudomonadati</taxon>
        <taxon>Pseudomonadota</taxon>
        <taxon>Alphaproteobacteria</taxon>
        <taxon>Sphingomonadales</taxon>
        <taxon>Erythrobacteraceae</taxon>
        <taxon>Caenibius</taxon>
    </lineage>
</organism>
<reference evidence="9 10" key="1">
    <citation type="submission" date="2013-09" db="EMBL/GenBank/DDBJ databases">
        <title>Whole genome shotgun sequence of Novosphingobium tardaugens NBRC 16725.</title>
        <authorList>
            <person name="Isaki S."/>
            <person name="Hosoyama A."/>
            <person name="Tsuchikane K."/>
            <person name="Katsumata H."/>
            <person name="Ando Y."/>
            <person name="Yamazaki S."/>
            <person name="Fujita N."/>
        </authorList>
    </citation>
    <scope>NUCLEOTIDE SEQUENCE [LARGE SCALE GENOMIC DNA]</scope>
    <source>
        <strain evidence="9 10">NBRC 16725</strain>
    </source>
</reference>
<keyword evidence="2 8" id="KW-0349">Heme</keyword>
<comment type="function">
    <text evidence="7">Cytochromes P450 are a group of heme-thiolate monooxygenases. They oxidize a variety of structurally unrelated compounds, including steroids, fatty acids, and xenobiotics.</text>
</comment>
<evidence type="ECO:0000256" key="3">
    <source>
        <dbReference type="ARBA" id="ARBA00022723"/>
    </source>
</evidence>
<dbReference type="EMBL" id="BASZ01000001">
    <property type="protein sequence ID" value="GAD47810.1"/>
    <property type="molecule type" value="Genomic_DNA"/>
</dbReference>
<evidence type="ECO:0000256" key="2">
    <source>
        <dbReference type="ARBA" id="ARBA00022617"/>
    </source>
</evidence>
<dbReference type="InterPro" id="IPR001128">
    <property type="entry name" value="Cyt_P450"/>
</dbReference>
<sequence>MHECLDFNLLDPDCFASGHPHDAYDRLRREAPVSRQDGGDGRPPVWLLTRYDDVRAVSLDRDRFSSASGFRVHTERRAAMAPEIAEVLGRFMLSMDEPEHSDFRKVVSSCFMPAALSGLEPLIRSNTAQMMAGLRDKGEMEFVSEIGAIVPIKTVCAVMGVPPEDEWRVFEFTNAVFGTDDPEYAPSLEKANEHYLAIFDYGWSMLEKRRQDPRDDLLTRIATARLPDGRALTRTEQISFFSNMIAAGNETTRSSLSGAVWCLANHPDVRQMLVSDTTLIPQAVQELLRWFSPVFQMARTALCDLELGGETVRAGDKVALLYGAANHDPAVFADPHRLDIHRANANRHVTFGYGIHHCLGLRLAVMQLTILLEQFLEKYPNYKVLAEPEYIRSNFVGAMKRLPVSLDG</sequence>
<dbReference type="SUPFAM" id="SSF48264">
    <property type="entry name" value="Cytochrome P450"/>
    <property type="match status" value="1"/>
</dbReference>
<dbReference type="PROSITE" id="PS00086">
    <property type="entry name" value="CYTOCHROME_P450"/>
    <property type="match status" value="1"/>
</dbReference>
<dbReference type="GO" id="GO:0008395">
    <property type="term" value="F:steroid hydroxylase activity"/>
    <property type="evidence" value="ECO:0007669"/>
    <property type="project" value="TreeGrafter"/>
</dbReference>
<evidence type="ECO:0000256" key="4">
    <source>
        <dbReference type="ARBA" id="ARBA00023002"/>
    </source>
</evidence>
<dbReference type="FunFam" id="1.10.630.10:FF:000018">
    <property type="entry name" value="Cytochrome P450 monooxygenase"/>
    <property type="match status" value="1"/>
</dbReference>
<dbReference type="GO" id="GO:0006707">
    <property type="term" value="P:cholesterol catabolic process"/>
    <property type="evidence" value="ECO:0007669"/>
    <property type="project" value="TreeGrafter"/>
</dbReference>
<dbReference type="PANTHER" id="PTHR46696">
    <property type="entry name" value="P450, PUTATIVE (EUROFUNG)-RELATED"/>
    <property type="match status" value="1"/>
</dbReference>
<dbReference type="CDD" id="cd11033">
    <property type="entry name" value="CYP142-like"/>
    <property type="match status" value="1"/>
</dbReference>
<dbReference type="KEGG" id="ntd:EGO55_14220"/>
<dbReference type="eggNOG" id="COG2124">
    <property type="taxonomic scope" value="Bacteria"/>
</dbReference>
<keyword evidence="10" id="KW-1185">Reference proteome</keyword>
<proteinExistence type="inferred from homology"/>
<dbReference type="AlphaFoldDB" id="U2YHY5"/>
<keyword evidence="5 8" id="KW-0408">Iron</keyword>
<name>U2YHY5_9SPHN</name>
<dbReference type="PANTHER" id="PTHR46696:SF4">
    <property type="entry name" value="BIOTIN BIOSYNTHESIS CYTOCHROME P450"/>
    <property type="match status" value="1"/>
</dbReference>
<keyword evidence="3 8" id="KW-0479">Metal-binding</keyword>